<feature type="transmembrane region" description="Helical" evidence="1">
    <location>
        <begin position="87"/>
        <end position="109"/>
    </location>
</feature>
<accession>A0A1I7W823</accession>
<dbReference type="WBParaSite" id="Hba_00791">
    <property type="protein sequence ID" value="Hba_00791"/>
    <property type="gene ID" value="Hba_00791"/>
</dbReference>
<feature type="transmembrane region" description="Helical" evidence="1">
    <location>
        <begin position="63"/>
        <end position="81"/>
    </location>
</feature>
<proteinExistence type="predicted"/>
<keyword evidence="1" id="KW-0812">Transmembrane</keyword>
<dbReference type="Proteomes" id="UP000095283">
    <property type="component" value="Unplaced"/>
</dbReference>
<sequence length="188" mass="21967">MWCLVYWCRYGCNAVLPSASIVDFCACYLVDGERLYYERDKLSQLLKFCDCIKILLIYLNESLTSLSWSVDLIFLALFILVMSLRLVLLVIVFYLLPPLLVLVLPIGVLQNLEMDCSTRNAVTLCFFAFSVLRGQIDPIFLQVRCKILENLHFMLIFFKTIHFSSLENVSTLNIFWRYLTKKRKFTNS</sequence>
<evidence type="ECO:0000313" key="2">
    <source>
        <dbReference type="Proteomes" id="UP000095283"/>
    </source>
</evidence>
<name>A0A1I7W823_HETBA</name>
<reference evidence="3" key="1">
    <citation type="submission" date="2016-11" db="UniProtKB">
        <authorList>
            <consortium name="WormBaseParasite"/>
        </authorList>
    </citation>
    <scope>IDENTIFICATION</scope>
</reference>
<evidence type="ECO:0000256" key="1">
    <source>
        <dbReference type="SAM" id="Phobius"/>
    </source>
</evidence>
<dbReference type="AlphaFoldDB" id="A0A1I7W823"/>
<keyword evidence="1" id="KW-0472">Membrane</keyword>
<keyword evidence="1" id="KW-1133">Transmembrane helix</keyword>
<organism evidence="2 3">
    <name type="scientific">Heterorhabditis bacteriophora</name>
    <name type="common">Entomopathogenic nematode worm</name>
    <dbReference type="NCBI Taxonomy" id="37862"/>
    <lineage>
        <taxon>Eukaryota</taxon>
        <taxon>Metazoa</taxon>
        <taxon>Ecdysozoa</taxon>
        <taxon>Nematoda</taxon>
        <taxon>Chromadorea</taxon>
        <taxon>Rhabditida</taxon>
        <taxon>Rhabditina</taxon>
        <taxon>Rhabditomorpha</taxon>
        <taxon>Strongyloidea</taxon>
        <taxon>Heterorhabditidae</taxon>
        <taxon>Heterorhabditis</taxon>
    </lineage>
</organism>
<keyword evidence="2" id="KW-1185">Reference proteome</keyword>
<evidence type="ECO:0000313" key="3">
    <source>
        <dbReference type="WBParaSite" id="Hba_00791"/>
    </source>
</evidence>
<protein>
    <submittedName>
        <fullName evidence="3">Pecanex-like protein</fullName>
    </submittedName>
</protein>